<dbReference type="InterPro" id="IPR027417">
    <property type="entry name" value="P-loop_NTPase"/>
</dbReference>
<evidence type="ECO:0000313" key="4">
    <source>
        <dbReference type="Proteomes" id="UP000807342"/>
    </source>
</evidence>
<proteinExistence type="predicted"/>
<sequence length="458" mass="52142">MFLALKWLEGHAMSGVEYHSSARNPPPRCYDGTRTELITMAERLLRDPNTKEKFLFLYGPAGVGKSAILQTLAERQAQNGTFGATLFLRRPSPPTGSLDDASQVWLTVSYRLATLDSSYLAYVNDQIKQDPKLVEANMQYQFQKLIAEPFGQKQLLSPSPVWPIFIDGWDQYHEHETQTQILQLIGKFISDYPSAPLVWIISSRPDRFLLKAVEEFSLQGHIKTHFVPVDSDDALADVKHYLQRQFSSFQKNYDITDPSPWPKEDDFGRIEFSVSGYFMIASAIAQFVGNREVADPMSQLETVLALSSEGLTPGFSHPFIAVHKLYMEILTTVSDVHYRTARRIIGFYLLPYGFGAYNQRSATLWVLCNILGIKQNVAYACLSKLRPLLNVPEPKDAFDKPIRFFHPSFADFLTNRDASERFWIDVKDVADDLWQCHCRILHQVNVPGTCSDSRFSSF</sequence>
<dbReference type="OrthoDB" id="163438at2759"/>
<evidence type="ECO:0000256" key="1">
    <source>
        <dbReference type="ARBA" id="ARBA00022737"/>
    </source>
</evidence>
<evidence type="ECO:0000259" key="2">
    <source>
        <dbReference type="Pfam" id="PF24883"/>
    </source>
</evidence>
<dbReference type="Pfam" id="PF24883">
    <property type="entry name" value="NPHP3_N"/>
    <property type="match status" value="1"/>
</dbReference>
<comment type="caution">
    <text evidence="3">The sequence shown here is derived from an EMBL/GenBank/DDBJ whole genome shotgun (WGS) entry which is preliminary data.</text>
</comment>
<keyword evidence="4" id="KW-1185">Reference proteome</keyword>
<reference evidence="3" key="1">
    <citation type="submission" date="2020-11" db="EMBL/GenBank/DDBJ databases">
        <authorList>
            <consortium name="DOE Joint Genome Institute"/>
            <person name="Ahrendt S."/>
            <person name="Riley R."/>
            <person name="Andreopoulos W."/>
            <person name="Labutti K."/>
            <person name="Pangilinan J."/>
            <person name="Ruiz-Duenas F.J."/>
            <person name="Barrasa J.M."/>
            <person name="Sanchez-Garcia M."/>
            <person name="Camarero S."/>
            <person name="Miyauchi S."/>
            <person name="Serrano A."/>
            <person name="Linde D."/>
            <person name="Babiker R."/>
            <person name="Drula E."/>
            <person name="Ayuso-Fernandez I."/>
            <person name="Pacheco R."/>
            <person name="Padilla G."/>
            <person name="Ferreira P."/>
            <person name="Barriuso J."/>
            <person name="Kellner H."/>
            <person name="Castanera R."/>
            <person name="Alfaro M."/>
            <person name="Ramirez L."/>
            <person name="Pisabarro A.G."/>
            <person name="Kuo A."/>
            <person name="Tritt A."/>
            <person name="Lipzen A."/>
            <person name="He G."/>
            <person name="Yan M."/>
            <person name="Ng V."/>
            <person name="Cullen D."/>
            <person name="Martin F."/>
            <person name="Rosso M.-N."/>
            <person name="Henrissat B."/>
            <person name="Hibbett D."/>
            <person name="Martinez A.T."/>
            <person name="Grigoriev I.V."/>
        </authorList>
    </citation>
    <scope>NUCLEOTIDE SEQUENCE</scope>
    <source>
        <strain evidence="3">MF-IS2</strain>
    </source>
</reference>
<gene>
    <name evidence="3" type="ORF">P691DRAFT_832065</name>
</gene>
<keyword evidence="1" id="KW-0677">Repeat</keyword>
<protein>
    <recommendedName>
        <fullName evidence="2">Nephrocystin 3-like N-terminal domain-containing protein</fullName>
    </recommendedName>
</protein>
<dbReference type="AlphaFoldDB" id="A0A9P6C1C3"/>
<evidence type="ECO:0000313" key="3">
    <source>
        <dbReference type="EMBL" id="KAF9445404.1"/>
    </source>
</evidence>
<name>A0A9P6C1C3_9AGAR</name>
<dbReference type="PANTHER" id="PTHR10039:SF17">
    <property type="entry name" value="FUNGAL STAND N-TERMINAL GOODBYE DOMAIN-CONTAINING PROTEIN-RELATED"/>
    <property type="match status" value="1"/>
</dbReference>
<dbReference type="PANTHER" id="PTHR10039">
    <property type="entry name" value="AMELOGENIN"/>
    <property type="match status" value="1"/>
</dbReference>
<feature type="domain" description="Nephrocystin 3-like N-terminal" evidence="2">
    <location>
        <begin position="49"/>
        <end position="204"/>
    </location>
</feature>
<dbReference type="Proteomes" id="UP000807342">
    <property type="component" value="Unassembled WGS sequence"/>
</dbReference>
<dbReference type="Gene3D" id="3.40.50.300">
    <property type="entry name" value="P-loop containing nucleotide triphosphate hydrolases"/>
    <property type="match status" value="1"/>
</dbReference>
<dbReference type="SUPFAM" id="SSF52540">
    <property type="entry name" value="P-loop containing nucleoside triphosphate hydrolases"/>
    <property type="match status" value="1"/>
</dbReference>
<organism evidence="3 4">
    <name type="scientific">Macrolepiota fuliginosa MF-IS2</name>
    <dbReference type="NCBI Taxonomy" id="1400762"/>
    <lineage>
        <taxon>Eukaryota</taxon>
        <taxon>Fungi</taxon>
        <taxon>Dikarya</taxon>
        <taxon>Basidiomycota</taxon>
        <taxon>Agaricomycotina</taxon>
        <taxon>Agaricomycetes</taxon>
        <taxon>Agaricomycetidae</taxon>
        <taxon>Agaricales</taxon>
        <taxon>Agaricineae</taxon>
        <taxon>Agaricaceae</taxon>
        <taxon>Macrolepiota</taxon>
    </lineage>
</organism>
<dbReference type="EMBL" id="MU151303">
    <property type="protein sequence ID" value="KAF9445404.1"/>
    <property type="molecule type" value="Genomic_DNA"/>
</dbReference>
<dbReference type="InterPro" id="IPR056884">
    <property type="entry name" value="NPHP3-like_N"/>
</dbReference>
<accession>A0A9P6C1C3</accession>